<protein>
    <recommendedName>
        <fullName evidence="1">DUF397 domain-containing protein</fullName>
    </recommendedName>
</protein>
<proteinExistence type="predicted"/>
<accession>S4AFG8</accession>
<dbReference type="Pfam" id="PF04149">
    <property type="entry name" value="DUF397"/>
    <property type="match status" value="1"/>
</dbReference>
<evidence type="ECO:0000313" key="2">
    <source>
        <dbReference type="EMBL" id="EPH40217.1"/>
    </source>
</evidence>
<dbReference type="PATRIC" id="fig|1286094.4.peg.6631"/>
<gene>
    <name evidence="2" type="ORF">STRAU_6711</name>
</gene>
<dbReference type="EMBL" id="AOPZ01000433">
    <property type="protein sequence ID" value="EPH40217.1"/>
    <property type="molecule type" value="Genomic_DNA"/>
</dbReference>
<dbReference type="InterPro" id="IPR007278">
    <property type="entry name" value="DUF397"/>
</dbReference>
<comment type="caution">
    <text evidence="2">The sequence shown here is derived from an EMBL/GenBank/DDBJ whole genome shotgun (WGS) entry which is preliminary data.</text>
</comment>
<evidence type="ECO:0000313" key="3">
    <source>
        <dbReference type="Proteomes" id="UP000014629"/>
    </source>
</evidence>
<reference evidence="2 3" key="1">
    <citation type="submission" date="2013-02" db="EMBL/GenBank/DDBJ databases">
        <title>Draft Genome Sequence of Streptomyces aurantiacus, Which Produces Setomimycin.</title>
        <authorList>
            <person name="Gruening B.A."/>
            <person name="Praeg A."/>
            <person name="Erxleben A."/>
            <person name="Guenther S."/>
            <person name="Mueller M."/>
        </authorList>
    </citation>
    <scope>NUCLEOTIDE SEQUENCE [LARGE SCALE GENOMIC DNA]</scope>
    <source>
        <strain evidence="2 3">JA 4570</strain>
    </source>
</reference>
<dbReference type="RefSeq" id="WP_016644830.1">
    <property type="nucleotide sequence ID" value="NZ_AOPZ01000433.1"/>
</dbReference>
<dbReference type="AlphaFoldDB" id="S4AFG8"/>
<sequence length="57" mass="6266">MTLKWVKSSYSTADEPACVEVAATPETIHIRDSKNPDGPQLAITSAAWGDFLPYTQR</sequence>
<dbReference type="OrthoDB" id="4562195at2"/>
<name>S4AFG8_9ACTN</name>
<dbReference type="Proteomes" id="UP000014629">
    <property type="component" value="Unassembled WGS sequence"/>
</dbReference>
<keyword evidence="3" id="KW-1185">Reference proteome</keyword>
<organism evidence="2 3">
    <name type="scientific">Streptomyces aurantiacus JA 4570</name>
    <dbReference type="NCBI Taxonomy" id="1286094"/>
    <lineage>
        <taxon>Bacteria</taxon>
        <taxon>Bacillati</taxon>
        <taxon>Actinomycetota</taxon>
        <taxon>Actinomycetes</taxon>
        <taxon>Kitasatosporales</taxon>
        <taxon>Streptomycetaceae</taxon>
        <taxon>Streptomyces</taxon>
        <taxon>Streptomyces aurantiacus group</taxon>
    </lineage>
</organism>
<feature type="domain" description="DUF397" evidence="1">
    <location>
        <begin position="3"/>
        <end position="52"/>
    </location>
</feature>
<evidence type="ECO:0000259" key="1">
    <source>
        <dbReference type="Pfam" id="PF04149"/>
    </source>
</evidence>